<reference evidence="2" key="1">
    <citation type="journal article" date="2019" name="Int. J. Syst. Evol. Microbiol.">
        <title>The Global Catalogue of Microorganisms (GCM) 10K type strain sequencing project: providing services to taxonomists for standard genome sequencing and annotation.</title>
        <authorList>
            <consortium name="The Broad Institute Genomics Platform"/>
            <consortium name="The Broad Institute Genome Sequencing Center for Infectious Disease"/>
            <person name="Wu L."/>
            <person name="Ma J."/>
        </authorList>
    </citation>
    <scope>NUCLEOTIDE SEQUENCE [LARGE SCALE GENOMIC DNA]</scope>
    <source>
        <strain evidence="2">CECT 9128</strain>
    </source>
</reference>
<dbReference type="RefSeq" id="WP_290233596.1">
    <property type="nucleotide sequence ID" value="NZ_JAUFPZ010000002.1"/>
</dbReference>
<dbReference type="Proteomes" id="UP001595793">
    <property type="component" value="Unassembled WGS sequence"/>
</dbReference>
<evidence type="ECO:0000313" key="2">
    <source>
        <dbReference type="Proteomes" id="UP001595793"/>
    </source>
</evidence>
<evidence type="ECO:0000313" key="1">
    <source>
        <dbReference type="EMBL" id="MFC4027671.1"/>
    </source>
</evidence>
<dbReference type="Gene3D" id="3.40.190.10">
    <property type="entry name" value="Periplasmic binding protein-like II"/>
    <property type="match status" value="2"/>
</dbReference>
<dbReference type="SUPFAM" id="SSF53850">
    <property type="entry name" value="Periplasmic binding protein-like II"/>
    <property type="match status" value="1"/>
</dbReference>
<keyword evidence="2" id="KW-1185">Reference proteome</keyword>
<sequence length="387" mass="44519">MADSPKILKGITWGHTRGLVPLQACAQRFREMYPDVHIEWRQRTLQEFADYPIEELTKSYDLLVIDHPWVGCAAKTHCVLPLEEHLPEEFIKNQQENQVGGSHDSYNFGGHQWALAIDAAAPVPSFRTDLLHKNDAEIPKTWEQVLDLARKGKVAAPAIPIDLLMNFYMFCQAHGEMPFQSEELIVREKSAFLVMERMKEFYSLLDGKMFQANPIKVAEMMTSGNDFWYCPFAYGYANYTHRGYAKYQLHYGDLVSFNGKKLRSTLGGTGLSVSEFSEHKKEALKFAQMVASERYQSTEFVLHGGQPGHRKAWLDETNNSISNNCFQDSLKSLDNSYLRPRYNGYLHFQDHAGDPLQQFLKGEKKMKDAFIEMNSIYEESLKMKNEK</sequence>
<gene>
    <name evidence="1" type="ORF">ACFOS1_09680</name>
</gene>
<proteinExistence type="predicted"/>
<accession>A0ABV8H8V0</accession>
<comment type="caution">
    <text evidence="1">The sequence shown here is derived from an EMBL/GenBank/DDBJ whole genome shotgun (WGS) entry which is preliminary data.</text>
</comment>
<dbReference type="EMBL" id="JBHSAS010000006">
    <property type="protein sequence ID" value="MFC4027671.1"/>
    <property type="molecule type" value="Genomic_DNA"/>
</dbReference>
<organism evidence="1 2">
    <name type="scientific">Zunongwangia endophytica</name>
    <dbReference type="NCBI Taxonomy" id="1808945"/>
    <lineage>
        <taxon>Bacteria</taxon>
        <taxon>Pseudomonadati</taxon>
        <taxon>Bacteroidota</taxon>
        <taxon>Flavobacteriia</taxon>
        <taxon>Flavobacteriales</taxon>
        <taxon>Flavobacteriaceae</taxon>
        <taxon>Zunongwangia</taxon>
    </lineage>
</organism>
<name>A0ABV8H8V0_9FLAO</name>
<protein>
    <submittedName>
        <fullName evidence="1">ABC transporter substrate-binding protein</fullName>
    </submittedName>
</protein>